<comment type="similarity">
    <text evidence="1">Belongs to the YciI family.</text>
</comment>
<dbReference type="PANTHER" id="PTHR35174:SF3">
    <property type="entry name" value="BLL7171 PROTEIN"/>
    <property type="match status" value="1"/>
</dbReference>
<dbReference type="Gene3D" id="3.30.70.1060">
    <property type="entry name" value="Dimeric alpha+beta barrel"/>
    <property type="match status" value="1"/>
</dbReference>
<protein>
    <recommendedName>
        <fullName evidence="2">YCII-related domain-containing protein</fullName>
    </recommendedName>
</protein>
<dbReference type="SUPFAM" id="SSF54909">
    <property type="entry name" value="Dimeric alpha+beta barrel"/>
    <property type="match status" value="1"/>
</dbReference>
<dbReference type="Proteomes" id="UP000026249">
    <property type="component" value="Unassembled WGS sequence"/>
</dbReference>
<evidence type="ECO:0000256" key="1">
    <source>
        <dbReference type="ARBA" id="ARBA00007689"/>
    </source>
</evidence>
<reference evidence="3 4" key="1">
    <citation type="submission" date="2014-03" db="EMBL/GenBank/DDBJ databases">
        <title>Draft Genome Sequence of Actibacterium mucosum KCTC 23349, a Marine Alphaproteobacterium with Complex Ionic Requirements Isolated from Mediterranean Seawater at Malvarrosa Beach, Valencia, Spain.</title>
        <authorList>
            <person name="Arahal D.R."/>
            <person name="Shao Z."/>
            <person name="Lai Q."/>
            <person name="Pujalte M.J."/>
        </authorList>
    </citation>
    <scope>NUCLEOTIDE SEQUENCE [LARGE SCALE GENOMIC DNA]</scope>
    <source>
        <strain evidence="3 4">KCTC 23349</strain>
    </source>
</reference>
<accession>A0A037ZQA1</accession>
<feature type="domain" description="YCII-related" evidence="2">
    <location>
        <begin position="1"/>
        <end position="111"/>
    </location>
</feature>
<evidence type="ECO:0000313" key="4">
    <source>
        <dbReference type="Proteomes" id="UP000026249"/>
    </source>
</evidence>
<proteinExistence type="inferred from homology"/>
<keyword evidence="4" id="KW-1185">Reference proteome</keyword>
<evidence type="ECO:0000259" key="2">
    <source>
        <dbReference type="Pfam" id="PF03795"/>
    </source>
</evidence>
<dbReference type="AlphaFoldDB" id="A0A037ZQA1"/>
<dbReference type="InterPro" id="IPR005545">
    <property type="entry name" value="YCII"/>
</dbReference>
<dbReference type="Pfam" id="PF03795">
    <property type="entry name" value="YCII"/>
    <property type="match status" value="1"/>
</dbReference>
<dbReference type="STRING" id="1454373.ACMU_00540"/>
<comment type="caution">
    <text evidence="3">The sequence shown here is derived from an EMBL/GenBank/DDBJ whole genome shotgun (WGS) entry which is preliminary data.</text>
</comment>
<dbReference type="OrthoDB" id="9807535at2"/>
<organism evidence="3 4">
    <name type="scientific">Actibacterium mucosum KCTC 23349</name>
    <dbReference type="NCBI Taxonomy" id="1454373"/>
    <lineage>
        <taxon>Bacteria</taxon>
        <taxon>Pseudomonadati</taxon>
        <taxon>Pseudomonadota</taxon>
        <taxon>Alphaproteobacteria</taxon>
        <taxon>Rhodobacterales</taxon>
        <taxon>Roseobacteraceae</taxon>
        <taxon>Actibacterium</taxon>
    </lineage>
</organism>
<dbReference type="InterPro" id="IPR011008">
    <property type="entry name" value="Dimeric_a/b-barrel"/>
</dbReference>
<dbReference type="PANTHER" id="PTHR35174">
    <property type="entry name" value="BLL7171 PROTEIN-RELATED"/>
    <property type="match status" value="1"/>
</dbReference>
<dbReference type="EMBL" id="JFKE01000001">
    <property type="protein sequence ID" value="KAJ57012.1"/>
    <property type="molecule type" value="Genomic_DNA"/>
</dbReference>
<name>A0A037ZQA1_9RHOB</name>
<evidence type="ECO:0000313" key="3">
    <source>
        <dbReference type="EMBL" id="KAJ57012.1"/>
    </source>
</evidence>
<sequence>MYFSILIYGEDGAWEQLPPEEQQKVMEGHKALQKALGERGPFATAKLMGASAAVTLQPVTEGADALVLDGPFADTKERFLGFYGAEFEDLDEAIRFARFLSSAYARIEVRPVEWAGGVLAQEA</sequence>
<dbReference type="RefSeq" id="WP_035255186.1">
    <property type="nucleotide sequence ID" value="NZ_JFKE01000001.1"/>
</dbReference>
<gene>
    <name evidence="3" type="ORF">ACMU_00540</name>
</gene>